<reference evidence="11 12" key="1">
    <citation type="submission" date="2019-02" db="EMBL/GenBank/DDBJ databases">
        <title>Deep-cultivation of Planctomycetes and their phenomic and genomic characterization uncovers novel biology.</title>
        <authorList>
            <person name="Wiegand S."/>
            <person name="Jogler M."/>
            <person name="Boedeker C."/>
            <person name="Pinto D."/>
            <person name="Vollmers J."/>
            <person name="Rivas-Marin E."/>
            <person name="Kohn T."/>
            <person name="Peeters S.H."/>
            <person name="Heuer A."/>
            <person name="Rast P."/>
            <person name="Oberbeckmann S."/>
            <person name="Bunk B."/>
            <person name="Jeske O."/>
            <person name="Meyerdierks A."/>
            <person name="Storesund J.E."/>
            <person name="Kallscheuer N."/>
            <person name="Luecker S."/>
            <person name="Lage O.M."/>
            <person name="Pohl T."/>
            <person name="Merkel B.J."/>
            <person name="Hornburger P."/>
            <person name="Mueller R.-W."/>
            <person name="Bruemmer F."/>
            <person name="Labrenz M."/>
            <person name="Spormann A.M."/>
            <person name="Op den Camp H."/>
            <person name="Overmann J."/>
            <person name="Amann R."/>
            <person name="Jetten M.S.M."/>
            <person name="Mascher T."/>
            <person name="Medema M.H."/>
            <person name="Devos D.P."/>
            <person name="Kaster A.-K."/>
            <person name="Ovreas L."/>
            <person name="Rohde M."/>
            <person name="Galperin M.Y."/>
            <person name="Jogler C."/>
        </authorList>
    </citation>
    <scope>NUCLEOTIDE SEQUENCE [LARGE SCALE GENOMIC DNA]</scope>
    <source>
        <strain evidence="11 12">TBK1r</strain>
    </source>
</reference>
<dbReference type="NCBIfam" id="TIGR00217">
    <property type="entry name" value="malQ"/>
    <property type="match status" value="1"/>
</dbReference>
<evidence type="ECO:0000256" key="8">
    <source>
        <dbReference type="ARBA" id="ARBA00031423"/>
    </source>
</evidence>
<keyword evidence="6 10" id="KW-0808">Transferase</keyword>
<dbReference type="Pfam" id="PF02446">
    <property type="entry name" value="Glyco_hydro_77"/>
    <property type="match status" value="1"/>
</dbReference>
<dbReference type="EC" id="2.4.1.25" evidence="3 10"/>
<evidence type="ECO:0000313" key="12">
    <source>
        <dbReference type="Proteomes" id="UP000318081"/>
    </source>
</evidence>
<dbReference type="RefSeq" id="WP_145221816.1">
    <property type="nucleotide sequence ID" value="NZ_CP036432.1"/>
</dbReference>
<dbReference type="Proteomes" id="UP000318081">
    <property type="component" value="Chromosome"/>
</dbReference>
<keyword evidence="5 10" id="KW-0328">Glycosyltransferase</keyword>
<evidence type="ECO:0000256" key="4">
    <source>
        <dbReference type="ARBA" id="ARBA00020295"/>
    </source>
</evidence>
<evidence type="ECO:0000256" key="7">
    <source>
        <dbReference type="ARBA" id="ARBA00023277"/>
    </source>
</evidence>
<comment type="similarity">
    <text evidence="2 10">Belongs to the disproportionating enzyme family.</text>
</comment>
<dbReference type="InterPro" id="IPR003385">
    <property type="entry name" value="Glyco_hydro_77"/>
</dbReference>
<dbReference type="EMBL" id="CP036432">
    <property type="protein sequence ID" value="QDV88933.1"/>
    <property type="molecule type" value="Genomic_DNA"/>
</dbReference>
<name>A0ABX5Y3S1_9BACT</name>
<dbReference type="PANTHER" id="PTHR32438:SF5">
    <property type="entry name" value="4-ALPHA-GLUCANOTRANSFERASE DPE1, CHLOROPLASTIC_AMYLOPLASTIC"/>
    <property type="match status" value="1"/>
</dbReference>
<evidence type="ECO:0000256" key="6">
    <source>
        <dbReference type="ARBA" id="ARBA00022679"/>
    </source>
</evidence>
<evidence type="ECO:0000313" key="11">
    <source>
        <dbReference type="EMBL" id="QDV88933.1"/>
    </source>
</evidence>
<evidence type="ECO:0000256" key="9">
    <source>
        <dbReference type="ARBA" id="ARBA00031501"/>
    </source>
</evidence>
<organism evidence="11 12">
    <name type="scientific">Stieleria magnilauensis</name>
    <dbReference type="NCBI Taxonomy" id="2527963"/>
    <lineage>
        <taxon>Bacteria</taxon>
        <taxon>Pseudomonadati</taxon>
        <taxon>Planctomycetota</taxon>
        <taxon>Planctomycetia</taxon>
        <taxon>Pirellulales</taxon>
        <taxon>Pirellulaceae</taxon>
        <taxon>Stieleria</taxon>
    </lineage>
</organism>
<dbReference type="Gene3D" id="3.20.20.80">
    <property type="entry name" value="Glycosidases"/>
    <property type="match status" value="1"/>
</dbReference>
<accession>A0ABX5Y3S1</accession>
<dbReference type="SUPFAM" id="SSF51445">
    <property type="entry name" value="(Trans)glycosidases"/>
    <property type="match status" value="1"/>
</dbReference>
<gene>
    <name evidence="11" type="primary">malQ</name>
    <name evidence="11" type="ORF">TBK1r_79680</name>
</gene>
<sequence>MTDECQPNPVFSLQDRAAGVLLHVTSLPSRYGIGDLGPQSRIWIDWLHDAGQSCWQVLPLGPIGCGYSPYSSLSSFAGNWLMISPDDLVAEGLLQADELADESHSAASDSETSVDYDSVIAFKQRLLTTVWTNFRGGAGDAELRPAYEQFCLAASHWLDDFAMFCALRDRHGEHYLQWSRELVHRDADALAQAGRDLADEIDQVRFSQFLVFRQIARLKAYAHAKGVRLIGDLPFFVSADSSDVWANPEMFLLDEERRPLFVAGVPPDYFSADGQLWGNPVYDWAALQATGYRWYIQRIRALLTQVDLVRLDHFRGFAAAWHVPAGAETALSGEWELGPGADFFCALQTDLGALPFLAEDLGLITPDVNELRDQFDLPGTRVLQFAFDGTPDNPYLPENHVPNTVVYTGTHDNNTTRGWFESLTEEEQETVCSVLKIPGLDGEAAAAELLRLTWSSTANLAIAPLQDLLGLGAEARMNVPGTTQGNWSWRATPSMLSATACQRLRDLTEACDRLR</sequence>
<evidence type="ECO:0000256" key="1">
    <source>
        <dbReference type="ARBA" id="ARBA00000439"/>
    </source>
</evidence>
<keyword evidence="12" id="KW-1185">Reference proteome</keyword>
<evidence type="ECO:0000256" key="2">
    <source>
        <dbReference type="ARBA" id="ARBA00005684"/>
    </source>
</evidence>
<dbReference type="GO" id="GO:0004134">
    <property type="term" value="F:4-alpha-glucanotransferase activity"/>
    <property type="evidence" value="ECO:0007669"/>
    <property type="project" value="UniProtKB-EC"/>
</dbReference>
<comment type="catalytic activity">
    <reaction evidence="1 10">
        <text>Transfers a segment of a (1-&gt;4)-alpha-D-glucan to a new position in an acceptor, which may be glucose or a (1-&gt;4)-alpha-D-glucan.</text>
        <dbReference type="EC" id="2.4.1.25"/>
    </reaction>
</comment>
<dbReference type="NCBIfam" id="NF011080">
    <property type="entry name" value="PRK14508.1-3"/>
    <property type="match status" value="1"/>
</dbReference>
<keyword evidence="7 10" id="KW-0119">Carbohydrate metabolism</keyword>
<dbReference type="PANTHER" id="PTHR32438">
    <property type="entry name" value="4-ALPHA-GLUCANOTRANSFERASE DPE1, CHLOROPLASTIC/AMYLOPLASTIC"/>
    <property type="match status" value="1"/>
</dbReference>
<evidence type="ECO:0000256" key="5">
    <source>
        <dbReference type="ARBA" id="ARBA00022676"/>
    </source>
</evidence>
<evidence type="ECO:0000256" key="10">
    <source>
        <dbReference type="RuleBase" id="RU361207"/>
    </source>
</evidence>
<dbReference type="InterPro" id="IPR017853">
    <property type="entry name" value="GH"/>
</dbReference>
<protein>
    <recommendedName>
        <fullName evidence="4 10">4-alpha-glucanotransferase</fullName>
        <ecNumber evidence="3 10">2.4.1.25</ecNumber>
    </recommendedName>
    <alternativeName>
        <fullName evidence="8 10">Amylomaltase</fullName>
    </alternativeName>
    <alternativeName>
        <fullName evidence="9 10">Disproportionating enzyme</fullName>
    </alternativeName>
</protein>
<proteinExistence type="inferred from homology"/>
<evidence type="ECO:0000256" key="3">
    <source>
        <dbReference type="ARBA" id="ARBA00012560"/>
    </source>
</evidence>